<dbReference type="InterPro" id="IPR001098">
    <property type="entry name" value="DNA-dir_DNA_pol_A_palm_dom"/>
</dbReference>
<dbReference type="SMART" id="SM00482">
    <property type="entry name" value="POLAc"/>
    <property type="match status" value="1"/>
</dbReference>
<protein>
    <recommendedName>
        <fullName evidence="1">DNA-directed DNA polymerase</fullName>
        <ecNumber evidence="1">2.7.7.7</ecNumber>
    </recommendedName>
</protein>
<accession>A0A0L6ZDY7</accession>
<dbReference type="InterPro" id="IPR002298">
    <property type="entry name" value="DNA_polymerase_A"/>
</dbReference>
<comment type="catalytic activity">
    <reaction evidence="3">
        <text>DNA(n) + a 2'-deoxyribonucleoside 5'-triphosphate = DNA(n+1) + diphosphate</text>
        <dbReference type="Rhea" id="RHEA:22508"/>
        <dbReference type="Rhea" id="RHEA-COMP:17339"/>
        <dbReference type="Rhea" id="RHEA-COMP:17340"/>
        <dbReference type="ChEBI" id="CHEBI:33019"/>
        <dbReference type="ChEBI" id="CHEBI:61560"/>
        <dbReference type="ChEBI" id="CHEBI:173112"/>
        <dbReference type="EC" id="2.7.7.7"/>
    </reaction>
</comment>
<dbReference type="PANTHER" id="PTHR10133:SF27">
    <property type="entry name" value="DNA POLYMERASE NU"/>
    <property type="match status" value="1"/>
</dbReference>
<dbReference type="EC" id="2.7.7.7" evidence="1"/>
<organism evidence="5 6">
    <name type="scientific">Clostridium homopropionicum DSM 5847</name>
    <dbReference type="NCBI Taxonomy" id="1121318"/>
    <lineage>
        <taxon>Bacteria</taxon>
        <taxon>Bacillati</taxon>
        <taxon>Bacillota</taxon>
        <taxon>Clostridia</taxon>
        <taxon>Eubacteriales</taxon>
        <taxon>Clostridiaceae</taxon>
        <taxon>Clostridium</taxon>
    </lineage>
</organism>
<dbReference type="InterPro" id="IPR043502">
    <property type="entry name" value="DNA/RNA_pol_sf"/>
</dbReference>
<dbReference type="InterPro" id="IPR030934">
    <property type="entry name" value="Intein_C"/>
</dbReference>
<dbReference type="RefSeq" id="WP_052219906.1">
    <property type="nucleotide sequence ID" value="NZ_LHUR01000010.1"/>
</dbReference>
<name>A0A0L6ZDY7_9CLOT</name>
<keyword evidence="2" id="KW-0235">DNA replication</keyword>
<dbReference type="SUPFAM" id="SSF56672">
    <property type="entry name" value="DNA/RNA polymerases"/>
    <property type="match status" value="2"/>
</dbReference>
<keyword evidence="5" id="KW-0808">Transferase</keyword>
<dbReference type="GO" id="GO:0006261">
    <property type="term" value="P:DNA-templated DNA replication"/>
    <property type="evidence" value="ECO:0007669"/>
    <property type="project" value="InterPro"/>
</dbReference>
<dbReference type="Pfam" id="PF00476">
    <property type="entry name" value="DNA_pol_A"/>
    <property type="match status" value="1"/>
</dbReference>
<dbReference type="PROSITE" id="PS50818">
    <property type="entry name" value="INTEIN_C_TER"/>
    <property type="match status" value="1"/>
</dbReference>
<dbReference type="InterPro" id="IPR036844">
    <property type="entry name" value="Hint_dom_sf"/>
</dbReference>
<dbReference type="SUPFAM" id="SSF53098">
    <property type="entry name" value="Ribonuclease H-like"/>
    <property type="match status" value="1"/>
</dbReference>
<dbReference type="STRING" id="36844.SAMN04488501_10743"/>
<dbReference type="GO" id="GO:0006302">
    <property type="term" value="P:double-strand break repair"/>
    <property type="evidence" value="ECO:0007669"/>
    <property type="project" value="TreeGrafter"/>
</dbReference>
<feature type="domain" description="DNA-directed DNA polymerase family A palm" evidence="4">
    <location>
        <begin position="370"/>
        <end position="923"/>
    </location>
</feature>
<dbReference type="GO" id="GO:0003677">
    <property type="term" value="F:DNA binding"/>
    <property type="evidence" value="ECO:0007669"/>
    <property type="project" value="InterPro"/>
</dbReference>
<gene>
    <name evidence="5" type="primary">polA_1</name>
    <name evidence="5" type="ORF">CLHOM_03020</name>
</gene>
<comment type="caution">
    <text evidence="5">The sequence shown here is derived from an EMBL/GenBank/DDBJ whole genome shotgun (WGS) entry which is preliminary data.</text>
</comment>
<keyword evidence="5" id="KW-0548">Nucleotidyltransferase</keyword>
<dbReference type="EMBL" id="LHUR01000010">
    <property type="protein sequence ID" value="KOA21172.1"/>
    <property type="molecule type" value="Genomic_DNA"/>
</dbReference>
<dbReference type="InterPro" id="IPR012337">
    <property type="entry name" value="RNaseH-like_sf"/>
</dbReference>
<dbReference type="AlphaFoldDB" id="A0A0L6ZDY7"/>
<dbReference type="SUPFAM" id="SSF51294">
    <property type="entry name" value="Hedgehog/intein (Hint) domain"/>
    <property type="match status" value="1"/>
</dbReference>
<reference evidence="6" key="1">
    <citation type="submission" date="2015-08" db="EMBL/GenBank/DDBJ databases">
        <title>Genome sequence of the strict anaerobe Clostridium homopropionicum LuHBu1 (DSM 5847T).</title>
        <authorList>
            <person name="Poehlein A."/>
            <person name="Beck M."/>
            <person name="Schiel-Bengelsdorf B."/>
            <person name="Bengelsdorf F.R."/>
            <person name="Daniel R."/>
            <person name="Duerre P."/>
        </authorList>
    </citation>
    <scope>NUCLEOTIDE SEQUENCE [LARGE SCALE GENOMIC DNA]</scope>
    <source>
        <strain evidence="6">DSM 5847</strain>
    </source>
</reference>
<dbReference type="PATRIC" id="fig|1121318.3.peg.305"/>
<dbReference type="Gene3D" id="3.30.70.370">
    <property type="match status" value="2"/>
</dbReference>
<evidence type="ECO:0000256" key="3">
    <source>
        <dbReference type="ARBA" id="ARBA00049244"/>
    </source>
</evidence>
<evidence type="ECO:0000256" key="2">
    <source>
        <dbReference type="ARBA" id="ARBA00022705"/>
    </source>
</evidence>
<keyword evidence="6" id="KW-1185">Reference proteome</keyword>
<proteinExistence type="predicted"/>
<evidence type="ECO:0000313" key="5">
    <source>
        <dbReference type="EMBL" id="KOA21172.1"/>
    </source>
</evidence>
<dbReference type="GO" id="GO:0003887">
    <property type="term" value="F:DNA-directed DNA polymerase activity"/>
    <property type="evidence" value="ECO:0007669"/>
    <property type="project" value="UniProtKB-EC"/>
</dbReference>
<evidence type="ECO:0000256" key="1">
    <source>
        <dbReference type="ARBA" id="ARBA00012417"/>
    </source>
</evidence>
<sequence length="958" mass="108968">MKSISIDIETFSSVNLQKSGVYRYAESEDFEILLFGYSVDGGEVQVVDLARGEKIPQEIISALTDDSVIKWAFNTQFERICLSKWIGLPTGTYLSPKSWHCTMIWAATLGLPLSLEGVGAVLGLEKQKLSEGKNLIKYFCIPCSPTKTNGGRTRNLPHHDIEKWEMFISYNKRDVESEMAIQNKLSKFPVSKTEWQNYHLDQIINDRGINLDMDFVKQAISCDEKFKIENMEKAKEITGLENPNSPAQLKDWLLEQGMETDSLSKAVVSELLVNADGEIHEALSIRQQLAKSSVKKYTAMENAVCSDSRARGLIQFYGANRTGRYSGRLIQVQNLPQNHLRDLKQARDLVKLGNFIALDLLYDSIPNVLSELIRTAFIPKSGCRFIVADFSAIEARVIAWLAGEQWRMDVFANGGDIYCASASQMFNVPVEKNGINGHLRQKGKQAELACIAHDSLVLTDKGLVPIQDITIKHKLWDGEDWVKHDGVICRGEKEVLTYEGLTATKDHLVWVEGKSRPIQFGEAATSKAHLIQTGNGRRAIWLGENNKCTEEMECKDESLLCPNTMHRLSQYTVAKFKQLKIWKIKRLPEMLSTKEYTFVATEKTYCRKAALRESKGKELPFIWGKGYKIQFSLSSQCRNMDIGKCRKCTPRFRDGQDRQQWKLRRGQYSFCSKKYKSSQQKNISNPRFQTRKLALCKKCCYKDDIQWHDKRRNYKRSRNGSYRTEKELETNPSKVRVYDILNAGKNHRFTVSNVLVHNCGYGGSVGALKAMGAIQMGLTEEELQPLVNAWRKSNPNIVRLWWDVDKAVKSSIKERTITTSQGINFIYQSGILFIRLPSGRRLAYVKPLIGENRFGGESVTYEGVGGTKKWERIESYGPKFVENIVQAISRDILAEAMLRLASHGFEIVMHVHDEVVLEVPVAKSSIEEVCRIMSETPTWAKGLILNADGYECEFYRKD</sequence>
<dbReference type="Gene3D" id="1.10.150.20">
    <property type="entry name" value="5' to 3' exonuclease, C-terminal subdomain"/>
    <property type="match status" value="2"/>
</dbReference>
<dbReference type="Proteomes" id="UP000037043">
    <property type="component" value="Unassembled WGS sequence"/>
</dbReference>
<evidence type="ECO:0000259" key="4">
    <source>
        <dbReference type="SMART" id="SM00482"/>
    </source>
</evidence>
<dbReference type="PANTHER" id="PTHR10133">
    <property type="entry name" value="DNA POLYMERASE I"/>
    <property type="match status" value="1"/>
</dbReference>
<evidence type="ECO:0000313" key="6">
    <source>
        <dbReference type="Proteomes" id="UP000037043"/>
    </source>
</evidence>